<evidence type="ECO:0000313" key="1">
    <source>
        <dbReference type="EMBL" id="KAG2952650.1"/>
    </source>
</evidence>
<name>A0A8T1EEC0_9STRA</name>
<accession>A0A8T1EEC0</accession>
<dbReference type="AlphaFoldDB" id="A0A8T1EEC0"/>
<protein>
    <submittedName>
        <fullName evidence="1">Uncharacterized protein</fullName>
    </submittedName>
</protein>
<sequence length="49" mass="5469">MTSLAHTTLDAGCSRCFRRRSIVKLLTRVRSSPAFLPMQLTTSETTRNG</sequence>
<dbReference type="EMBL" id="RCMK01000035">
    <property type="protein sequence ID" value="KAG2952650.1"/>
    <property type="molecule type" value="Genomic_DNA"/>
</dbReference>
<evidence type="ECO:0000313" key="2">
    <source>
        <dbReference type="Proteomes" id="UP000736787"/>
    </source>
</evidence>
<gene>
    <name evidence="1" type="ORF">PC117_g2640</name>
</gene>
<organism evidence="1 2">
    <name type="scientific">Phytophthora cactorum</name>
    <dbReference type="NCBI Taxonomy" id="29920"/>
    <lineage>
        <taxon>Eukaryota</taxon>
        <taxon>Sar</taxon>
        <taxon>Stramenopiles</taxon>
        <taxon>Oomycota</taxon>
        <taxon>Peronosporomycetes</taxon>
        <taxon>Peronosporales</taxon>
        <taxon>Peronosporaceae</taxon>
        <taxon>Phytophthora</taxon>
    </lineage>
</organism>
<proteinExistence type="predicted"/>
<dbReference type="Proteomes" id="UP000736787">
    <property type="component" value="Unassembled WGS sequence"/>
</dbReference>
<reference evidence="1" key="1">
    <citation type="submission" date="2018-10" db="EMBL/GenBank/DDBJ databases">
        <title>Effector identification in a new, highly contiguous assembly of the strawberry crown rot pathogen Phytophthora cactorum.</title>
        <authorList>
            <person name="Armitage A.D."/>
            <person name="Nellist C.F."/>
            <person name="Bates H."/>
            <person name="Vickerstaff R.J."/>
            <person name="Harrison R.J."/>
        </authorList>
    </citation>
    <scope>NUCLEOTIDE SEQUENCE</scope>
    <source>
        <strain evidence="1">4040</strain>
    </source>
</reference>
<comment type="caution">
    <text evidence="1">The sequence shown here is derived from an EMBL/GenBank/DDBJ whole genome shotgun (WGS) entry which is preliminary data.</text>
</comment>